<organism evidence="1 2">
    <name type="scientific">Sporosarcina luteola</name>
    <dbReference type="NCBI Taxonomy" id="582850"/>
    <lineage>
        <taxon>Bacteria</taxon>
        <taxon>Bacillati</taxon>
        <taxon>Bacillota</taxon>
        <taxon>Bacilli</taxon>
        <taxon>Bacillales</taxon>
        <taxon>Caryophanaceae</taxon>
        <taxon>Sporosarcina</taxon>
    </lineage>
</organism>
<keyword evidence="2" id="KW-1185">Reference proteome</keyword>
<evidence type="ECO:0000313" key="2">
    <source>
        <dbReference type="Proteomes" id="UP000321901"/>
    </source>
</evidence>
<accession>A0A511Z8V4</accession>
<name>A0A511Z8V4_9BACL</name>
<dbReference type="EMBL" id="BJYL01000027">
    <property type="protein sequence ID" value="GEN83854.1"/>
    <property type="molecule type" value="Genomic_DNA"/>
</dbReference>
<dbReference type="RefSeq" id="WP_170232675.1">
    <property type="nucleotide sequence ID" value="NZ_BJYL01000027.1"/>
</dbReference>
<dbReference type="Proteomes" id="UP000321901">
    <property type="component" value="Unassembled WGS sequence"/>
</dbReference>
<protein>
    <submittedName>
        <fullName evidence="1">Uncharacterized protein</fullName>
    </submittedName>
</protein>
<proteinExistence type="predicted"/>
<gene>
    <name evidence="1" type="ORF">SLU01_21660</name>
</gene>
<reference evidence="1 2" key="1">
    <citation type="submission" date="2019-07" db="EMBL/GenBank/DDBJ databases">
        <title>Whole genome shotgun sequence of Sporosarcina luteola NBRC 105378.</title>
        <authorList>
            <person name="Hosoyama A."/>
            <person name="Uohara A."/>
            <person name="Ohji S."/>
            <person name="Ichikawa N."/>
        </authorList>
    </citation>
    <scope>NUCLEOTIDE SEQUENCE [LARGE SCALE GENOMIC DNA]</scope>
    <source>
        <strain evidence="1 2">NBRC 105378</strain>
    </source>
</reference>
<evidence type="ECO:0000313" key="1">
    <source>
        <dbReference type="EMBL" id="GEN83854.1"/>
    </source>
</evidence>
<comment type="caution">
    <text evidence="1">The sequence shown here is derived from an EMBL/GenBank/DDBJ whole genome shotgun (WGS) entry which is preliminary data.</text>
</comment>
<dbReference type="AlphaFoldDB" id="A0A511Z8V4"/>
<sequence length="52" mass="6580">MMHIIDREVIQRHLEEKRQEIEQYRLGQHALKRKRKERKMTAFWAMFFSFSN</sequence>